<comment type="caution">
    <text evidence="1">The sequence shown here is derived from an EMBL/GenBank/DDBJ whole genome shotgun (WGS) entry which is preliminary data.</text>
</comment>
<protein>
    <submittedName>
        <fullName evidence="1">Uncharacterized protein</fullName>
    </submittedName>
</protein>
<dbReference type="OrthoDB" id="10025891at2759"/>
<evidence type="ECO:0000313" key="2">
    <source>
        <dbReference type="Proteomes" id="UP000801492"/>
    </source>
</evidence>
<keyword evidence="2" id="KW-1185">Reference proteome</keyword>
<gene>
    <name evidence="1" type="ORF">ILUMI_10262</name>
</gene>
<organism evidence="1 2">
    <name type="scientific">Ignelater luminosus</name>
    <name type="common">Cucubano</name>
    <name type="synonym">Pyrophorus luminosus</name>
    <dbReference type="NCBI Taxonomy" id="2038154"/>
    <lineage>
        <taxon>Eukaryota</taxon>
        <taxon>Metazoa</taxon>
        <taxon>Ecdysozoa</taxon>
        <taxon>Arthropoda</taxon>
        <taxon>Hexapoda</taxon>
        <taxon>Insecta</taxon>
        <taxon>Pterygota</taxon>
        <taxon>Neoptera</taxon>
        <taxon>Endopterygota</taxon>
        <taxon>Coleoptera</taxon>
        <taxon>Polyphaga</taxon>
        <taxon>Elateriformia</taxon>
        <taxon>Elateroidea</taxon>
        <taxon>Elateridae</taxon>
        <taxon>Agrypninae</taxon>
        <taxon>Pyrophorini</taxon>
        <taxon>Ignelater</taxon>
    </lineage>
</organism>
<proteinExistence type="predicted"/>
<dbReference type="AlphaFoldDB" id="A0A8K0CYG2"/>
<sequence length="179" mass="20478">MVWQAVAEDGDVSESCFHTGTINVPVCLKECISKRLILFCALHYALVVTSALTVPRTDFVPKAQNPPDLPQCRPIERYWVLCKPEYEKYGLQTNFLGSFKRLWFRAFLKVLESSRNALFQNHENVPIWTEEIAQMPKKVIIPATKYTSVSLANQYVSPGAQLQSKHSENDTYNTQPHIF</sequence>
<dbReference type="Proteomes" id="UP000801492">
    <property type="component" value="Unassembled WGS sequence"/>
</dbReference>
<accession>A0A8K0CYG2</accession>
<reference evidence="1" key="1">
    <citation type="submission" date="2019-08" db="EMBL/GenBank/DDBJ databases">
        <title>The genome of the North American firefly Photinus pyralis.</title>
        <authorList>
            <consortium name="Photinus pyralis genome working group"/>
            <person name="Fallon T.R."/>
            <person name="Sander Lower S.E."/>
            <person name="Weng J.-K."/>
        </authorList>
    </citation>
    <scope>NUCLEOTIDE SEQUENCE</scope>
    <source>
        <strain evidence="1">TRF0915ILg1</strain>
        <tissue evidence="1">Whole body</tissue>
    </source>
</reference>
<evidence type="ECO:0000313" key="1">
    <source>
        <dbReference type="EMBL" id="KAF2895914.1"/>
    </source>
</evidence>
<dbReference type="EMBL" id="VTPC01005538">
    <property type="protein sequence ID" value="KAF2895914.1"/>
    <property type="molecule type" value="Genomic_DNA"/>
</dbReference>
<name>A0A8K0CYG2_IGNLU</name>